<name>A0ACB7VZ71_DIOAL</name>
<dbReference type="Proteomes" id="UP000827976">
    <property type="component" value="Chromosome 6"/>
</dbReference>
<protein>
    <submittedName>
        <fullName evidence="1">SRR1-like domain-containing protein</fullName>
    </submittedName>
</protein>
<reference evidence="2" key="1">
    <citation type="journal article" date="2022" name="Nat. Commun.">
        <title>Chromosome evolution and the genetic basis of agronomically important traits in greater yam.</title>
        <authorList>
            <person name="Bredeson J.V."/>
            <person name="Lyons J.B."/>
            <person name="Oniyinde I.O."/>
            <person name="Okereke N.R."/>
            <person name="Kolade O."/>
            <person name="Nnabue I."/>
            <person name="Nwadili C.O."/>
            <person name="Hribova E."/>
            <person name="Parker M."/>
            <person name="Nwogha J."/>
            <person name="Shu S."/>
            <person name="Carlson J."/>
            <person name="Kariba R."/>
            <person name="Muthemba S."/>
            <person name="Knop K."/>
            <person name="Barton G.J."/>
            <person name="Sherwood A.V."/>
            <person name="Lopez-Montes A."/>
            <person name="Asiedu R."/>
            <person name="Jamnadass R."/>
            <person name="Muchugi A."/>
            <person name="Goodstein D."/>
            <person name="Egesi C.N."/>
            <person name="Featherston J."/>
            <person name="Asfaw A."/>
            <person name="Simpson G.G."/>
            <person name="Dolezel J."/>
            <person name="Hendre P.S."/>
            <person name="Van Deynze A."/>
            <person name="Kumar P.L."/>
            <person name="Obidiegwu J.E."/>
            <person name="Bhattacharjee R."/>
            <person name="Rokhsar D.S."/>
        </authorList>
    </citation>
    <scope>NUCLEOTIDE SEQUENCE [LARGE SCALE GENOMIC DNA]</scope>
    <source>
        <strain evidence="2">cv. TDa95/00328</strain>
    </source>
</reference>
<proteinExistence type="predicted"/>
<keyword evidence="2" id="KW-1185">Reference proteome</keyword>
<gene>
    <name evidence="1" type="ORF">IHE45_06G095400</name>
</gene>
<organism evidence="1 2">
    <name type="scientific">Dioscorea alata</name>
    <name type="common">Purple yam</name>
    <dbReference type="NCBI Taxonomy" id="55571"/>
    <lineage>
        <taxon>Eukaryota</taxon>
        <taxon>Viridiplantae</taxon>
        <taxon>Streptophyta</taxon>
        <taxon>Embryophyta</taxon>
        <taxon>Tracheophyta</taxon>
        <taxon>Spermatophyta</taxon>
        <taxon>Magnoliopsida</taxon>
        <taxon>Liliopsida</taxon>
        <taxon>Dioscoreales</taxon>
        <taxon>Dioscoreaceae</taxon>
        <taxon>Dioscorea</taxon>
    </lineage>
</organism>
<comment type="caution">
    <text evidence="1">The sequence shown here is derived from an EMBL/GenBank/DDBJ whole genome shotgun (WGS) entry which is preliminary data.</text>
</comment>
<sequence>MDEEDAEELGKLQHEMEITKFELRDSEYYCKLREQLEKNHLLKTEISRRLGSEEQIQMIIYALGSLEYSFASQYQFALALLMREDIDMLKIGKIEVFDPCITPVDANLIQSFGCNVLSVNEFARRRVEKPTIFFLPYAPYKLVANLLEVNWVPSKLENLIILGISMHHWANFKEQPDPPEPEYDELEKLIINDRLRYMRAIYESSVNFTIDKEEDCWSLHNFHWIFFNPHPGIDFNELLPSKFVKLISFYFSTMNLYVFYK</sequence>
<evidence type="ECO:0000313" key="1">
    <source>
        <dbReference type="EMBL" id="KAH7679999.1"/>
    </source>
</evidence>
<accession>A0ACB7VZ71</accession>
<evidence type="ECO:0000313" key="2">
    <source>
        <dbReference type="Proteomes" id="UP000827976"/>
    </source>
</evidence>
<dbReference type="EMBL" id="CM037016">
    <property type="protein sequence ID" value="KAH7679999.1"/>
    <property type="molecule type" value="Genomic_DNA"/>
</dbReference>